<dbReference type="Proteomes" id="UP000628710">
    <property type="component" value="Unassembled WGS sequence"/>
</dbReference>
<organism evidence="2 3">
    <name type="scientific">Marinomonas transparens</name>
    <dbReference type="NCBI Taxonomy" id="2795388"/>
    <lineage>
        <taxon>Bacteria</taxon>
        <taxon>Pseudomonadati</taxon>
        <taxon>Pseudomonadota</taxon>
        <taxon>Gammaproteobacteria</taxon>
        <taxon>Oceanospirillales</taxon>
        <taxon>Oceanospirillaceae</taxon>
        <taxon>Marinomonas</taxon>
    </lineage>
</organism>
<evidence type="ECO:0000259" key="1">
    <source>
        <dbReference type="Pfam" id="PF19077"/>
    </source>
</evidence>
<dbReference type="AlphaFoldDB" id="A0A934JZ45"/>
<dbReference type="RefSeq" id="WP_199470325.1">
    <property type="nucleotide sequence ID" value="NZ_JAEMNX010000037.1"/>
</dbReference>
<comment type="caution">
    <text evidence="2">The sequence shown here is derived from an EMBL/GenBank/DDBJ whole genome shotgun (WGS) entry which is preliminary data.</text>
</comment>
<feature type="domain" description="Bacterial Ig-like" evidence="1">
    <location>
        <begin position="226"/>
        <end position="315"/>
    </location>
</feature>
<feature type="non-terminal residue" evidence="2">
    <location>
        <position position="1"/>
    </location>
</feature>
<name>A0A934JZ45_9GAMM</name>
<dbReference type="InterPro" id="IPR044016">
    <property type="entry name" value="Big_13"/>
</dbReference>
<keyword evidence="3" id="KW-1185">Reference proteome</keyword>
<proteinExistence type="predicted"/>
<gene>
    <name evidence="2" type="ORF">I8J31_19845</name>
</gene>
<protein>
    <submittedName>
        <fullName evidence="2">Ig-like domain repeat protein</fullName>
    </submittedName>
</protein>
<feature type="domain" description="Bacterial Ig-like" evidence="1">
    <location>
        <begin position="125"/>
        <end position="212"/>
    </location>
</feature>
<evidence type="ECO:0000313" key="2">
    <source>
        <dbReference type="EMBL" id="MBJ7539930.1"/>
    </source>
</evidence>
<sequence>GNTSETVSNTVASAETEVGAPSIVLDSAGEDGIYNVAELGADGTVTATISLSDDFNADTDTLTINGETHSVTVEEMTAGAVMVEVAPEATITASITDVAGNTSTQVSATVASADTTGPTVWIDAVTDDVGSVTGTLTSGDRTDDTNLLLSGTVEAGSMVKIYDGSTELGEATVTGTNWTYTATLSDDTSYQFNAKATDAAGNESAATANFAVTAATATPEVTFIDDVGSIQGELTSGDSTDDTSLLLSGIVELGSTVKVYNGTTELGNATIEPDGTWSYIATLNNGSHYRFNVRATDAAGNEGAATSDFSVTSDTVAPLILMDVATDDVGSVTGRLTSGGTTDDTNLVLSGYTEPGSIVTLYNGNTELGEATVTGLTWTYTATLNDGVDYQFTAKATDTAGNESAGSSDFSVTVDTSGPTKAANNAIVWDSTQGGEVASLDAGDTVTITFNEEVKVVDLLLSDLTLTNNHSWGAGAMLSAVNDGGDGYADTYSVTLGTGSTAMENDKITIATGTLRDKAGNTNEEIGLQVDVDTSIVVFDLVSGTSSSHSGRTFDANVSYTLYIKVDSDSETVNLASDSKWLLGGNLGVDDKIVLVGDELGGVLGKSSELITRFDLDTTGYGYFSNMVWKGSEANAQPGSVHLRFDGSFMREYIPSFGLAWEGVDRAERQTKVDLFTGTMNLTGQHANQGETFNNVYADTLPSNVAITQPMF</sequence>
<reference evidence="2" key="1">
    <citation type="submission" date="2020-12" db="EMBL/GenBank/DDBJ databases">
        <title>Marinomonas arctica sp. nov., a psychrotolerant bacterium isolated from the Arctic.</title>
        <authorList>
            <person name="Zhang Y."/>
        </authorList>
    </citation>
    <scope>NUCLEOTIDE SEQUENCE</scope>
    <source>
        <strain evidence="2">C1424</strain>
    </source>
</reference>
<dbReference type="Pfam" id="PF19077">
    <property type="entry name" value="Big_13"/>
    <property type="match status" value="3"/>
</dbReference>
<evidence type="ECO:0000313" key="3">
    <source>
        <dbReference type="Proteomes" id="UP000628710"/>
    </source>
</evidence>
<accession>A0A934JZ45</accession>
<dbReference type="EMBL" id="JAEMNX010000037">
    <property type="protein sequence ID" value="MBJ7539930.1"/>
    <property type="molecule type" value="Genomic_DNA"/>
</dbReference>
<feature type="domain" description="Bacterial Ig-like" evidence="1">
    <location>
        <begin position="327"/>
        <end position="416"/>
    </location>
</feature>
<dbReference type="Gene3D" id="3.30.420.430">
    <property type="match status" value="4"/>
</dbReference>